<dbReference type="KEGG" id="plw:D5F53_29160"/>
<feature type="transmembrane region" description="Helical" evidence="7">
    <location>
        <begin position="34"/>
        <end position="57"/>
    </location>
</feature>
<dbReference type="Pfam" id="PF05105">
    <property type="entry name" value="Phage_holin_4_1"/>
    <property type="match status" value="1"/>
</dbReference>
<keyword evidence="3 7" id="KW-1133">Transmembrane helix</keyword>
<evidence type="ECO:0000256" key="1">
    <source>
        <dbReference type="ARBA" id="ARBA00004141"/>
    </source>
</evidence>
<evidence type="ECO:0000313" key="9">
    <source>
        <dbReference type="Proteomes" id="UP000266552"/>
    </source>
</evidence>
<protein>
    <submittedName>
        <fullName evidence="8">Holin</fullName>
    </submittedName>
</protein>
<evidence type="ECO:0000256" key="2">
    <source>
        <dbReference type="ARBA" id="ARBA00022692"/>
    </source>
</evidence>
<feature type="transmembrane region" description="Helical" evidence="7">
    <location>
        <begin position="64"/>
        <end position="85"/>
    </location>
</feature>
<dbReference type="GO" id="GO:0016020">
    <property type="term" value="C:membrane"/>
    <property type="evidence" value="ECO:0007669"/>
    <property type="project" value="UniProtKB-SubCell"/>
</dbReference>
<feature type="region of interest" description="Disordered" evidence="6">
    <location>
        <begin position="135"/>
        <end position="160"/>
    </location>
</feature>
<evidence type="ECO:0000256" key="7">
    <source>
        <dbReference type="SAM" id="Phobius"/>
    </source>
</evidence>
<evidence type="ECO:0000256" key="4">
    <source>
        <dbReference type="ARBA" id="ARBA00023136"/>
    </source>
</evidence>
<evidence type="ECO:0000256" key="5">
    <source>
        <dbReference type="ARBA" id="ARBA00023600"/>
    </source>
</evidence>
<dbReference type="NCBIfam" id="TIGR01593">
    <property type="entry name" value="holin_tox_secr"/>
    <property type="match status" value="1"/>
</dbReference>
<comment type="subcellular location">
    <subcellularLocation>
        <location evidence="1">Membrane</location>
        <topology evidence="1">Multi-pass membrane protein</topology>
    </subcellularLocation>
</comment>
<evidence type="ECO:0000256" key="6">
    <source>
        <dbReference type="SAM" id="MobiDB-lite"/>
    </source>
</evidence>
<accession>A0A385TVY1</accession>
<proteinExistence type="inferred from homology"/>
<organism evidence="8 9">
    <name type="scientific">Paenibacillus lautus</name>
    <name type="common">Bacillus lautus</name>
    <dbReference type="NCBI Taxonomy" id="1401"/>
    <lineage>
        <taxon>Bacteria</taxon>
        <taxon>Bacillati</taxon>
        <taxon>Bacillota</taxon>
        <taxon>Bacilli</taxon>
        <taxon>Bacillales</taxon>
        <taxon>Paenibacillaceae</taxon>
        <taxon>Paenibacillus</taxon>
    </lineage>
</organism>
<dbReference type="Proteomes" id="UP000266552">
    <property type="component" value="Chromosome"/>
</dbReference>
<evidence type="ECO:0000256" key="3">
    <source>
        <dbReference type="ARBA" id="ARBA00022989"/>
    </source>
</evidence>
<dbReference type="AlphaFoldDB" id="A0A385TVY1"/>
<keyword evidence="9" id="KW-1185">Reference proteome</keyword>
<gene>
    <name evidence="8" type="ORF">D5F53_29160</name>
</gene>
<comment type="similarity">
    <text evidence="5">Belongs to the bacteriophage holin family. Cp-1 holin subfamily.</text>
</comment>
<evidence type="ECO:0000313" key="8">
    <source>
        <dbReference type="EMBL" id="AYB47118.1"/>
    </source>
</evidence>
<reference evidence="8 9" key="1">
    <citation type="submission" date="2018-09" db="EMBL/GenBank/DDBJ databases">
        <title>Genome Sequence of Paenibacillus lautus Strain E7593-69, Azo Dye-Degrading Bacteria, Isolated from Commercial Tattoo Inks.</title>
        <authorList>
            <person name="Nho S.W."/>
            <person name="Kim S.-J."/>
            <person name="Kweon O."/>
            <person name="Cerniglia C.E."/>
        </authorList>
    </citation>
    <scope>NUCLEOTIDE SEQUENCE [LARGE SCALE GENOMIC DNA]</scope>
    <source>
        <strain evidence="8 9">E7593-69</strain>
    </source>
</reference>
<name>A0A385TVY1_PAELA</name>
<keyword evidence="2 7" id="KW-0812">Transmembrane</keyword>
<dbReference type="InterPro" id="IPR006480">
    <property type="entry name" value="Phage_holin_4_1"/>
</dbReference>
<dbReference type="EMBL" id="CP032412">
    <property type="protein sequence ID" value="AYB47118.1"/>
    <property type="molecule type" value="Genomic_DNA"/>
</dbReference>
<sequence length="160" mass="17683">MGVRVVGEWSGEIIKTISTVSGALMGYMFGGWSLLIHILLVFVIIDWLTGWAAAWINGELRSRVGYYGIARKVAIFLMVVVSHFIDMALGGLQYFQNAVIFFYLANELLSIIENVGRMGVPVPQVLRGAIDAFNKKSGEGSEKDVVQDSTEGEQTHKQQQ</sequence>
<feature type="compositionally biased region" description="Basic and acidic residues" evidence="6">
    <location>
        <begin position="135"/>
        <end position="146"/>
    </location>
</feature>
<keyword evidence="4 7" id="KW-0472">Membrane</keyword>